<dbReference type="InterPro" id="IPR058675">
    <property type="entry name" value="DUF8054_C"/>
</dbReference>
<protein>
    <submittedName>
        <fullName evidence="5">Uncharacterized protein</fullName>
    </submittedName>
</protein>
<evidence type="ECO:0000313" key="5">
    <source>
        <dbReference type="EMBL" id="RNJ27318.1"/>
    </source>
</evidence>
<dbReference type="InterPro" id="IPR058674">
    <property type="entry name" value="DUF8054_N"/>
</dbReference>
<dbReference type="RefSeq" id="WP_075937348.1">
    <property type="nucleotide sequence ID" value="NZ_BDJH01000002.1"/>
</dbReference>
<organism evidence="5 6">
    <name type="scientific">Halosegnis longus</name>
    <dbReference type="NCBI Taxonomy" id="2216012"/>
    <lineage>
        <taxon>Archaea</taxon>
        <taxon>Methanobacteriati</taxon>
        <taxon>Methanobacteriota</taxon>
        <taxon>Stenosarchaea group</taxon>
        <taxon>Halobacteria</taxon>
        <taxon>Halobacteriales</taxon>
        <taxon>Natronomonadaceae</taxon>
        <taxon>Halosegnis</taxon>
    </lineage>
</organism>
<dbReference type="Proteomes" id="UP000270581">
    <property type="component" value="Unassembled WGS sequence"/>
</dbReference>
<accession>A0AAJ4RA51</accession>
<reference evidence="5 6" key="1">
    <citation type="submission" date="2018-11" db="EMBL/GenBank/DDBJ databases">
        <title>Genome sequences of Natronomonas sp. CBA1133.</title>
        <authorList>
            <person name="Roh S.W."/>
            <person name="Cha I.-T."/>
        </authorList>
    </citation>
    <scope>NUCLEOTIDE SEQUENCE [LARGE SCALE GENOMIC DNA]</scope>
    <source>
        <strain evidence="5 6">CBA1133</strain>
    </source>
</reference>
<dbReference type="Pfam" id="PF26236">
    <property type="entry name" value="DUF8054_N"/>
    <property type="match status" value="1"/>
</dbReference>
<dbReference type="Pfam" id="PF26238">
    <property type="entry name" value="DUF8054_M"/>
    <property type="match status" value="1"/>
</dbReference>
<comment type="caution">
    <text evidence="5">The sequence shown here is derived from an EMBL/GenBank/DDBJ whole genome shotgun (WGS) entry which is preliminary data.</text>
</comment>
<gene>
    <name evidence="5" type="ORF">Nmn1133_11930</name>
</gene>
<keyword evidence="1" id="KW-0472">Membrane</keyword>
<sequence length="287" mass="30736">MQYRQQGQKRRPELTRTRRLLAAVRQPEYTGANRCLPCMAVNLVLAGVLTGALSVVSVPAAVAAAGVSLASIWLRGYLVPGTPTLTKRYLPDRVLAWFDKADQPAGFGVAGTDAALDGDVASFDPTGFLLRGDVLLDDETDVRLAPTFEAELAERALAIDDLDTAAARMLDTSPAQIRTTQVGDAWRVLVDEYRVGNWESRAAFVADLAAHEVLSERGLWDEIPTEAGGTVLASIRACLETCPVCAGSITFGTTVVASCCREHEVIAATCGDCDARLFEIRAAQVPE</sequence>
<feature type="domain" description="DUF8054" evidence="4">
    <location>
        <begin position="124"/>
        <end position="236"/>
    </location>
</feature>
<evidence type="ECO:0000259" key="4">
    <source>
        <dbReference type="Pfam" id="PF26238"/>
    </source>
</evidence>
<evidence type="ECO:0000259" key="2">
    <source>
        <dbReference type="Pfam" id="PF26236"/>
    </source>
</evidence>
<evidence type="ECO:0000313" key="6">
    <source>
        <dbReference type="Proteomes" id="UP000270581"/>
    </source>
</evidence>
<dbReference type="EMBL" id="RJJC01000001">
    <property type="protein sequence ID" value="RNJ27318.1"/>
    <property type="molecule type" value="Genomic_DNA"/>
</dbReference>
<proteinExistence type="predicted"/>
<keyword evidence="1" id="KW-0812">Transmembrane</keyword>
<dbReference type="Pfam" id="PF26237">
    <property type="entry name" value="DUF8054_C"/>
    <property type="match status" value="1"/>
</dbReference>
<evidence type="ECO:0000256" key="1">
    <source>
        <dbReference type="SAM" id="Phobius"/>
    </source>
</evidence>
<feature type="domain" description="DUF8054" evidence="2">
    <location>
        <begin position="22"/>
        <end position="101"/>
    </location>
</feature>
<keyword evidence="1" id="KW-1133">Transmembrane helix</keyword>
<keyword evidence="6" id="KW-1185">Reference proteome</keyword>
<feature type="transmembrane region" description="Helical" evidence="1">
    <location>
        <begin position="35"/>
        <end position="54"/>
    </location>
</feature>
<feature type="domain" description="DUF8054" evidence="3">
    <location>
        <begin position="240"/>
        <end position="279"/>
    </location>
</feature>
<dbReference type="AlphaFoldDB" id="A0AAJ4RA51"/>
<dbReference type="InterPro" id="IPR058775">
    <property type="entry name" value="DUF8054_M"/>
</dbReference>
<evidence type="ECO:0000259" key="3">
    <source>
        <dbReference type="Pfam" id="PF26237"/>
    </source>
</evidence>
<name>A0AAJ4RA51_9EURY</name>